<protein>
    <recommendedName>
        <fullName evidence="4">SH3 domain-containing protein</fullName>
    </recommendedName>
</protein>
<reference evidence="2 3" key="1">
    <citation type="submission" date="2024-06" db="EMBL/GenBank/DDBJ databases">
        <authorList>
            <person name="Kaempfer P."/>
            <person name="Viver T."/>
        </authorList>
    </citation>
    <scope>NUCLEOTIDE SEQUENCE [LARGE SCALE GENOMIC DNA]</scope>
    <source>
        <strain evidence="2 3">ST-37</strain>
    </source>
</reference>
<keyword evidence="1" id="KW-1133">Transmembrane helix</keyword>
<evidence type="ECO:0000313" key="3">
    <source>
        <dbReference type="Proteomes" id="UP001629058"/>
    </source>
</evidence>
<name>A0ABW8Y140_9FLAO</name>
<feature type="transmembrane region" description="Helical" evidence="1">
    <location>
        <begin position="180"/>
        <end position="207"/>
    </location>
</feature>
<evidence type="ECO:0000256" key="1">
    <source>
        <dbReference type="SAM" id="Phobius"/>
    </source>
</evidence>
<evidence type="ECO:0008006" key="4">
    <source>
        <dbReference type="Google" id="ProtNLM"/>
    </source>
</evidence>
<sequence>MLKKIKIHQAVSVYSNYDENSKTKNFLSEGQIVDFNREKRRNGINWMEIYINNQKAYIKKDLSKIFILKEVRLADDSCNVLFFEPKKEGYSEFEDLFLPAQNDDNTLEEIQIRRVYEKGNKENFIKLYYDENAVDIHNKILIEKDKMIISAEKGNFLEIFHGQKTGYTLSSVSYNEGKDWWIMPLIILIMSVVTIGIFAAILMTGWIVVGPILLIPGFILAVVIIVFLQIIIAILSAAFKGIRKRL</sequence>
<comment type="caution">
    <text evidence="2">The sequence shown here is derived from an EMBL/GenBank/DDBJ whole genome shotgun (WGS) entry which is preliminary data.</text>
</comment>
<evidence type="ECO:0000313" key="2">
    <source>
        <dbReference type="EMBL" id="MFL9833120.1"/>
    </source>
</evidence>
<accession>A0ABW8Y140</accession>
<keyword evidence="1" id="KW-0472">Membrane</keyword>
<keyword evidence="1" id="KW-0812">Transmembrane</keyword>
<dbReference type="RefSeq" id="WP_408087638.1">
    <property type="nucleotide sequence ID" value="NZ_JBELPY010000001.1"/>
</dbReference>
<dbReference type="EMBL" id="JBELPY010000001">
    <property type="protein sequence ID" value="MFL9833120.1"/>
    <property type="molecule type" value="Genomic_DNA"/>
</dbReference>
<feature type="transmembrane region" description="Helical" evidence="1">
    <location>
        <begin position="213"/>
        <end position="239"/>
    </location>
</feature>
<dbReference type="Proteomes" id="UP001629058">
    <property type="component" value="Unassembled WGS sequence"/>
</dbReference>
<gene>
    <name evidence="2" type="ORF">ABS765_03645</name>
</gene>
<keyword evidence="3" id="KW-1185">Reference proteome</keyword>
<organism evidence="2 3">
    <name type="scientific">Chryseobacterium terrae</name>
    <dbReference type="NCBI Taxonomy" id="3163299"/>
    <lineage>
        <taxon>Bacteria</taxon>
        <taxon>Pseudomonadati</taxon>
        <taxon>Bacteroidota</taxon>
        <taxon>Flavobacteriia</taxon>
        <taxon>Flavobacteriales</taxon>
        <taxon>Weeksellaceae</taxon>
        <taxon>Chryseobacterium group</taxon>
        <taxon>Chryseobacterium</taxon>
    </lineage>
</organism>
<proteinExistence type="predicted"/>